<dbReference type="GO" id="GO:0051911">
    <property type="term" value="F:Methanosarcina-phenazine hydrogenase activity"/>
    <property type="evidence" value="ECO:0007669"/>
    <property type="project" value="UniProtKB-EC"/>
</dbReference>
<dbReference type="GO" id="GO:0005886">
    <property type="term" value="C:plasma membrane"/>
    <property type="evidence" value="ECO:0007669"/>
    <property type="project" value="TreeGrafter"/>
</dbReference>
<organism evidence="6 7">
    <name type="scientific">Candidatus Methanoplasma termitum</name>
    <dbReference type="NCBI Taxonomy" id="1577791"/>
    <lineage>
        <taxon>Archaea</taxon>
        <taxon>Methanobacteriati</taxon>
        <taxon>Thermoplasmatota</taxon>
        <taxon>Thermoplasmata</taxon>
        <taxon>Methanomassiliicoccales</taxon>
        <taxon>Methanomassiliicoccaceae</taxon>
        <taxon>Candidatus Methanoplasma</taxon>
    </lineage>
</organism>
<dbReference type="Proteomes" id="UP000030787">
    <property type="component" value="Chromosome"/>
</dbReference>
<comment type="subcellular location">
    <subcellularLocation>
        <location evidence="1">Membrane</location>
        <topology evidence="1">Multi-pass membrane protein</topology>
    </subcellularLocation>
</comment>
<evidence type="ECO:0000256" key="3">
    <source>
        <dbReference type="ARBA" id="ARBA00022989"/>
    </source>
</evidence>
<feature type="transmembrane region" description="Helical" evidence="5">
    <location>
        <begin position="278"/>
        <end position="298"/>
    </location>
</feature>
<dbReference type="HOGENOM" id="CLU_015134_2_0_2"/>
<keyword evidence="6" id="KW-0560">Oxidoreductase</keyword>
<feature type="transmembrane region" description="Helical" evidence="5">
    <location>
        <begin position="151"/>
        <end position="175"/>
    </location>
</feature>
<sequence>MILISPLLTGIIRKLKAYMQHRKGNSVFQPYRDLIKLFKKDEVVSRHSTWLFRAVPYVCLSSMLLLALMIPFMFVDTLAPYGDLIAMVYIFTMYRFMMVLGGLEGGSVFGGMGSSREMMMSVLIEPALLLSVMALAGLTKAGTAIGDIPPAIIDMGIAALTPTLILATSSFFITLMAENARIPFDNPATHLELTMVHEGMLLEYSGRGLGLMEFSSMLRLTIFMSILGSMFFPWGIATDADVMSLIIGFAAIMAKLLIIVVIIAVIESYIAKFRLFRLPNLLTASFVLSLLALISLYIL</sequence>
<evidence type="ECO:0000313" key="7">
    <source>
        <dbReference type="Proteomes" id="UP000030787"/>
    </source>
</evidence>
<accession>A0A0A7LGX1</accession>
<feature type="transmembrane region" description="Helical" evidence="5">
    <location>
        <begin position="217"/>
        <end position="236"/>
    </location>
</feature>
<protein>
    <submittedName>
        <fullName evidence="6">FpoH1 protein</fullName>
        <ecNumber evidence="6">1.12.98.3</ecNumber>
    </submittedName>
</protein>
<dbReference type="InterPro" id="IPR052561">
    <property type="entry name" value="ComplexI_Subunit1"/>
</dbReference>
<evidence type="ECO:0000256" key="4">
    <source>
        <dbReference type="ARBA" id="ARBA00023136"/>
    </source>
</evidence>
<dbReference type="PANTHER" id="PTHR43359">
    <property type="entry name" value="FORMATE HYDROGENLYASE SUBUNIT 4"/>
    <property type="match status" value="1"/>
</dbReference>
<gene>
    <name evidence="6" type="primary">fpoH1</name>
    <name evidence="6" type="ORF">Mpt1_c08800</name>
</gene>
<reference evidence="6 7" key="1">
    <citation type="journal article" date="2014" name="Appl. Environ. Microbiol.">
        <title>Comparative Genome Analysis of 'Candidatus Methanoplasma termitum' Indicates a New Mode of Energy Metabolism in the Seventh Order of Methanogens.</title>
        <authorList>
            <person name="Lang K."/>
            <person name="Schuldes J."/>
            <person name="Klingl A."/>
            <person name="Poehlein A."/>
            <person name="Daniel R."/>
            <person name="Brune A."/>
        </authorList>
    </citation>
    <scope>NUCLEOTIDE SEQUENCE [LARGE SCALE GENOMIC DNA]</scope>
    <source>
        <strain evidence="7">Mpt1</strain>
    </source>
</reference>
<dbReference type="Pfam" id="PF00146">
    <property type="entry name" value="NADHdh"/>
    <property type="match status" value="1"/>
</dbReference>
<feature type="transmembrane region" description="Helical" evidence="5">
    <location>
        <begin position="122"/>
        <end position="139"/>
    </location>
</feature>
<proteinExistence type="predicted"/>
<evidence type="ECO:0000256" key="2">
    <source>
        <dbReference type="ARBA" id="ARBA00022692"/>
    </source>
</evidence>
<dbReference type="InterPro" id="IPR001694">
    <property type="entry name" value="NADH_UbQ_OxRdtase_su1/FPO"/>
</dbReference>
<dbReference type="EC" id="1.12.98.3" evidence="6"/>
<evidence type="ECO:0000313" key="6">
    <source>
        <dbReference type="EMBL" id="AIZ56756.1"/>
    </source>
</evidence>
<keyword evidence="3 5" id="KW-1133">Transmembrane helix</keyword>
<feature type="transmembrane region" description="Helical" evidence="5">
    <location>
        <begin position="86"/>
        <end position="110"/>
    </location>
</feature>
<feature type="transmembrane region" description="Helical" evidence="5">
    <location>
        <begin position="242"/>
        <end position="266"/>
    </location>
</feature>
<dbReference type="AlphaFoldDB" id="A0A0A7LGX1"/>
<dbReference type="KEGG" id="mear:Mpt1_c08800"/>
<evidence type="ECO:0000256" key="1">
    <source>
        <dbReference type="ARBA" id="ARBA00004141"/>
    </source>
</evidence>
<dbReference type="EMBL" id="CP010070">
    <property type="protein sequence ID" value="AIZ56756.1"/>
    <property type="molecule type" value="Genomic_DNA"/>
</dbReference>
<name>A0A0A7LGX1_9ARCH</name>
<evidence type="ECO:0000256" key="5">
    <source>
        <dbReference type="SAM" id="Phobius"/>
    </source>
</evidence>
<dbReference type="PANTHER" id="PTHR43359:SF1">
    <property type="entry name" value="FORMATE HYDROGENLYASE SUBUNIT 4-RELATED"/>
    <property type="match status" value="1"/>
</dbReference>
<dbReference type="STRING" id="1577791.Mpt1_c08800"/>
<keyword evidence="4 5" id="KW-0472">Membrane</keyword>
<feature type="transmembrane region" description="Helical" evidence="5">
    <location>
        <begin position="54"/>
        <end position="74"/>
    </location>
</feature>
<keyword evidence="2 5" id="KW-0812">Transmembrane</keyword>
<keyword evidence="7" id="KW-1185">Reference proteome</keyword>